<sequence length="197" mass="21097">MATTNTPTSHREELGLIVNLADRQFTIAAVLITIGVPILAYLSGITSLMFYTHVALGAFWFGLDFFFKFVLGPSLDAAPDDAASAVNHQLVPKMITLAEPLSIGVIGSGIGLASVLGYWANPTIWLWGSLGIGVLMLIVGFGPLHIVTTKMAVELNKDSPDGERINALFGKAQQWGLLQTVFMLAIIVMMVGLRGLL</sequence>
<reference evidence="3" key="1">
    <citation type="submission" date="2016-10" db="EMBL/GenBank/DDBJ databases">
        <authorList>
            <person name="Varghese N."/>
            <person name="Submissions S."/>
        </authorList>
    </citation>
    <scope>NUCLEOTIDE SEQUENCE [LARGE SCALE GENOMIC DNA]</scope>
    <source>
        <strain evidence="3">CGMCC 1.10118</strain>
    </source>
</reference>
<feature type="transmembrane region" description="Helical" evidence="1">
    <location>
        <begin position="125"/>
        <end position="147"/>
    </location>
</feature>
<evidence type="ECO:0000313" key="2">
    <source>
        <dbReference type="EMBL" id="SDY14535.1"/>
    </source>
</evidence>
<keyword evidence="1" id="KW-0812">Transmembrane</keyword>
<feature type="transmembrane region" description="Helical" evidence="1">
    <location>
        <begin position="175"/>
        <end position="196"/>
    </location>
</feature>
<keyword evidence="1" id="KW-1133">Transmembrane helix</keyword>
<dbReference type="AlphaFoldDB" id="A0A1H3HH35"/>
<feature type="transmembrane region" description="Helical" evidence="1">
    <location>
        <begin position="25"/>
        <end position="42"/>
    </location>
</feature>
<protein>
    <submittedName>
        <fullName evidence="2">Uncharacterized protein</fullName>
    </submittedName>
</protein>
<proteinExistence type="predicted"/>
<dbReference type="OrthoDB" id="212495at2157"/>
<dbReference type="EMBL" id="FNPB01000007">
    <property type="protein sequence ID" value="SDY14535.1"/>
    <property type="molecule type" value="Genomic_DNA"/>
</dbReference>
<evidence type="ECO:0000313" key="3">
    <source>
        <dbReference type="Proteomes" id="UP000199170"/>
    </source>
</evidence>
<dbReference type="Proteomes" id="UP000199170">
    <property type="component" value="Unassembled WGS sequence"/>
</dbReference>
<feature type="transmembrane region" description="Helical" evidence="1">
    <location>
        <begin position="48"/>
        <end position="67"/>
    </location>
</feature>
<name>A0A1H3HH35_9EURY</name>
<dbReference type="RefSeq" id="WP_089767385.1">
    <property type="nucleotide sequence ID" value="NZ_FNPB01000007.1"/>
</dbReference>
<gene>
    <name evidence="2" type="ORF">SAMN04487946_10764</name>
</gene>
<keyword evidence="1" id="KW-0472">Membrane</keyword>
<keyword evidence="3" id="KW-1185">Reference proteome</keyword>
<organism evidence="2 3">
    <name type="scientific">Halobellus clavatus</name>
    <dbReference type="NCBI Taxonomy" id="660517"/>
    <lineage>
        <taxon>Archaea</taxon>
        <taxon>Methanobacteriati</taxon>
        <taxon>Methanobacteriota</taxon>
        <taxon>Stenosarchaea group</taxon>
        <taxon>Halobacteria</taxon>
        <taxon>Halobacteriales</taxon>
        <taxon>Haloferacaceae</taxon>
        <taxon>Halobellus</taxon>
    </lineage>
</organism>
<feature type="transmembrane region" description="Helical" evidence="1">
    <location>
        <begin position="101"/>
        <end position="119"/>
    </location>
</feature>
<accession>A0A1H3HH35</accession>
<evidence type="ECO:0000256" key="1">
    <source>
        <dbReference type="SAM" id="Phobius"/>
    </source>
</evidence>